<proteinExistence type="predicted"/>
<comment type="caution">
    <text evidence="2">The sequence shown here is derived from an EMBL/GenBank/DDBJ whole genome shotgun (WGS) entry which is preliminary data.</text>
</comment>
<name>A0A1R0H0V5_9FUNG</name>
<evidence type="ECO:0000313" key="2">
    <source>
        <dbReference type="EMBL" id="OLY82788.1"/>
    </source>
</evidence>
<dbReference type="PANTHER" id="PTHR16453">
    <property type="entry name" value="WD40 DOMAIN-CONTAINING PROTEIN MIO FAMILY MEMBER"/>
    <property type="match status" value="1"/>
</dbReference>
<dbReference type="PANTHER" id="PTHR16453:SF9">
    <property type="entry name" value="GATOR COMPLEX PROTEIN MIOS"/>
    <property type="match status" value="1"/>
</dbReference>
<dbReference type="Pfam" id="PF17034">
    <property type="entry name" value="zinc_ribbon_16"/>
    <property type="match status" value="1"/>
</dbReference>
<protein>
    <submittedName>
        <fullName evidence="2">WD repeat-containing protein mio-B</fullName>
    </submittedName>
</protein>
<evidence type="ECO:0000313" key="3">
    <source>
        <dbReference type="Proteomes" id="UP000187455"/>
    </source>
</evidence>
<dbReference type="GO" id="GO:1904263">
    <property type="term" value="P:positive regulation of TORC1 signaling"/>
    <property type="evidence" value="ECO:0007669"/>
    <property type="project" value="TreeGrafter"/>
</dbReference>
<sequence>MKSGSWLDSLQDDKGLEFVDRIVLALKYLDDESLVKYIGELFINSCENGSIEGLLVTGLGKHGVSLLKNYVDNTGDVQTAAIISNVNPRDIRPYSEDISHQDLSYSEFWAVEYRELLNKWKLFNQRCLFDINVGNQRVSNSLARQSKALKEVSSKPVSVKCTFCRKGLGHEMPTDLEPSGEAMGKSPLKNIKNILNTKNSTTKASDLDSGLIGSNNLNKTRRASRYSATSQPVASSTPILYSRPGFTHCPKCSNKIVNCSVCRMSLGTPDKEFDNSKDLGDLNGDSALESWFSWCQNCGHGGHYKHILSWFSKSRVCAVPDCNCNCRDIF</sequence>
<dbReference type="InterPro" id="IPR031488">
    <property type="entry name" value="Zn_ribbon_mio"/>
</dbReference>
<dbReference type="EMBL" id="LSSL01001242">
    <property type="protein sequence ID" value="OLY82788.1"/>
    <property type="molecule type" value="Genomic_DNA"/>
</dbReference>
<feature type="domain" description="GATOR2 complex protein MIO zinc-ribbon like" evidence="1">
    <location>
        <begin position="246"/>
        <end position="327"/>
    </location>
</feature>
<dbReference type="Proteomes" id="UP000187455">
    <property type="component" value="Unassembled WGS sequence"/>
</dbReference>
<organism evidence="2 3">
    <name type="scientific">Smittium mucronatum</name>
    <dbReference type="NCBI Taxonomy" id="133383"/>
    <lineage>
        <taxon>Eukaryota</taxon>
        <taxon>Fungi</taxon>
        <taxon>Fungi incertae sedis</taxon>
        <taxon>Zoopagomycota</taxon>
        <taxon>Kickxellomycotina</taxon>
        <taxon>Harpellomycetes</taxon>
        <taxon>Harpellales</taxon>
        <taxon>Legeriomycetaceae</taxon>
        <taxon>Smittium</taxon>
    </lineage>
</organism>
<gene>
    <name evidence="2" type="ORF">AYI68_g3085</name>
</gene>
<dbReference type="GO" id="GO:0005737">
    <property type="term" value="C:cytoplasm"/>
    <property type="evidence" value="ECO:0007669"/>
    <property type="project" value="TreeGrafter"/>
</dbReference>
<dbReference type="OrthoDB" id="341486at2759"/>
<evidence type="ECO:0000259" key="1">
    <source>
        <dbReference type="Pfam" id="PF17034"/>
    </source>
</evidence>
<dbReference type="CDD" id="cd16691">
    <property type="entry name" value="mRING-H2-C3H3C2_Mio"/>
    <property type="match status" value="1"/>
</dbReference>
<dbReference type="STRING" id="133383.A0A1R0H0V5"/>
<dbReference type="AlphaFoldDB" id="A0A1R0H0V5"/>
<keyword evidence="3" id="KW-1185">Reference proteome</keyword>
<accession>A0A1R0H0V5</accession>
<dbReference type="InterPro" id="IPR037593">
    <property type="entry name" value="MIOS/Sea4"/>
</dbReference>
<reference evidence="2 3" key="1">
    <citation type="journal article" date="2016" name="Mol. Biol. Evol.">
        <title>Genome-Wide Survey of Gut Fungi (Harpellales) Reveals the First Horizontally Transferred Ubiquitin Gene from a Mosquito Host.</title>
        <authorList>
            <person name="Wang Y."/>
            <person name="White M.M."/>
            <person name="Kvist S."/>
            <person name="Moncalvo J.M."/>
        </authorList>
    </citation>
    <scope>NUCLEOTIDE SEQUENCE [LARGE SCALE GENOMIC DNA]</scope>
    <source>
        <strain evidence="2 3">ALG-7-W6</strain>
    </source>
</reference>